<keyword evidence="5" id="KW-1185">Reference proteome</keyword>
<feature type="compositionally biased region" description="Basic and acidic residues" evidence="2">
    <location>
        <begin position="198"/>
        <end position="213"/>
    </location>
</feature>
<dbReference type="RefSeq" id="WP_159432957.1">
    <property type="nucleotide sequence ID" value="NZ_FOMJ01000001.1"/>
</dbReference>
<sequence length="254" mass="29183">MRFWTPGALYTALIVLICVVIVQFHAITFWSEHAAYITGWLWAIGLEMLVLWLWFQRRLGYQLVGVIGTTILLAGPVYTISADLLETLEYAQSDEDSRQAQIEALKGDIERLEDDLTTFRQNSEERTGWLPIIRDTQQEIAENRVVLRDLQSRRDEADTLWLTAALLIVQVVAVVLFHIGAILGITWLSRHRDRVMEQRARSMEQSPTERMEHPATPMEQPPAEQMEHPAEPMEQPATEQMEHPTEPMEQPAAE</sequence>
<feature type="coiled-coil region" evidence="1">
    <location>
        <begin position="95"/>
        <end position="153"/>
    </location>
</feature>
<keyword evidence="3" id="KW-0472">Membrane</keyword>
<reference evidence="4 5" key="1">
    <citation type="submission" date="2016-10" db="EMBL/GenBank/DDBJ databases">
        <authorList>
            <person name="de Groot N.N."/>
        </authorList>
    </citation>
    <scope>NUCLEOTIDE SEQUENCE [LARGE SCALE GENOMIC DNA]</scope>
    <source>
        <strain evidence="4 5">HL3</strain>
    </source>
</reference>
<feature type="non-terminal residue" evidence="4">
    <location>
        <position position="254"/>
    </location>
</feature>
<evidence type="ECO:0000256" key="1">
    <source>
        <dbReference type="SAM" id="Coils"/>
    </source>
</evidence>
<name>A0A1I1N0A2_9GAMM</name>
<evidence type="ECO:0000313" key="4">
    <source>
        <dbReference type="EMBL" id="SFC90582.1"/>
    </source>
</evidence>
<dbReference type="EMBL" id="FOMJ01000001">
    <property type="protein sequence ID" value="SFC90582.1"/>
    <property type="molecule type" value="Genomic_DNA"/>
</dbReference>
<evidence type="ECO:0000256" key="2">
    <source>
        <dbReference type="SAM" id="MobiDB-lite"/>
    </source>
</evidence>
<keyword evidence="1" id="KW-0175">Coiled coil</keyword>
<gene>
    <name evidence="4" type="ORF">SAMN05660831_00034</name>
</gene>
<feature type="transmembrane region" description="Helical" evidence="3">
    <location>
        <begin position="61"/>
        <end position="80"/>
    </location>
</feature>
<proteinExistence type="predicted"/>
<evidence type="ECO:0000313" key="5">
    <source>
        <dbReference type="Proteomes" id="UP000198611"/>
    </source>
</evidence>
<organism evidence="4 5">
    <name type="scientific">Thiohalospira halophila DSM 15071</name>
    <dbReference type="NCBI Taxonomy" id="1123397"/>
    <lineage>
        <taxon>Bacteria</taxon>
        <taxon>Pseudomonadati</taxon>
        <taxon>Pseudomonadota</taxon>
        <taxon>Gammaproteobacteria</taxon>
        <taxon>Thiohalospirales</taxon>
        <taxon>Thiohalospiraceae</taxon>
        <taxon>Thiohalospira</taxon>
    </lineage>
</organism>
<feature type="transmembrane region" description="Helical" evidence="3">
    <location>
        <begin position="160"/>
        <end position="188"/>
    </location>
</feature>
<feature type="transmembrane region" description="Helical" evidence="3">
    <location>
        <begin position="7"/>
        <end position="27"/>
    </location>
</feature>
<dbReference type="AlphaFoldDB" id="A0A1I1N0A2"/>
<dbReference type="Proteomes" id="UP000198611">
    <property type="component" value="Unassembled WGS sequence"/>
</dbReference>
<keyword evidence="3" id="KW-0812">Transmembrane</keyword>
<keyword evidence="3" id="KW-1133">Transmembrane helix</keyword>
<dbReference type="OrthoDB" id="6162546at2"/>
<evidence type="ECO:0000256" key="3">
    <source>
        <dbReference type="SAM" id="Phobius"/>
    </source>
</evidence>
<feature type="transmembrane region" description="Helical" evidence="3">
    <location>
        <begin position="33"/>
        <end position="54"/>
    </location>
</feature>
<accession>A0A1I1N0A2</accession>
<feature type="region of interest" description="Disordered" evidence="2">
    <location>
        <begin position="198"/>
        <end position="254"/>
    </location>
</feature>
<protein>
    <submittedName>
        <fullName evidence="4">Uncharacterized protein</fullName>
    </submittedName>
</protein>